<gene>
    <name evidence="1" type="ORF">SAMN05444170_0699</name>
</gene>
<accession>A0A1M7T3R0</accession>
<organism evidence="1 2">
    <name type="scientific">Bradyrhizobium erythrophlei</name>
    <dbReference type="NCBI Taxonomy" id="1437360"/>
    <lineage>
        <taxon>Bacteria</taxon>
        <taxon>Pseudomonadati</taxon>
        <taxon>Pseudomonadota</taxon>
        <taxon>Alphaproteobacteria</taxon>
        <taxon>Hyphomicrobiales</taxon>
        <taxon>Nitrobacteraceae</taxon>
        <taxon>Bradyrhizobium</taxon>
    </lineage>
</organism>
<dbReference type="EMBL" id="LT670849">
    <property type="protein sequence ID" value="SHN65351.1"/>
    <property type="molecule type" value="Genomic_DNA"/>
</dbReference>
<protein>
    <recommendedName>
        <fullName evidence="3">Cupin</fullName>
    </recommendedName>
</protein>
<reference evidence="2" key="1">
    <citation type="submission" date="2016-11" db="EMBL/GenBank/DDBJ databases">
        <authorList>
            <person name="Varghese N."/>
            <person name="Submissions S."/>
        </authorList>
    </citation>
    <scope>NUCLEOTIDE SEQUENCE [LARGE SCALE GENOMIC DNA]</scope>
    <source>
        <strain evidence="2">GAS401</strain>
    </source>
</reference>
<dbReference type="InterPro" id="IPR014710">
    <property type="entry name" value="RmlC-like_jellyroll"/>
</dbReference>
<dbReference type="RefSeq" id="WP_072816707.1">
    <property type="nucleotide sequence ID" value="NZ_LT670849.1"/>
</dbReference>
<evidence type="ECO:0000313" key="2">
    <source>
        <dbReference type="Proteomes" id="UP000184096"/>
    </source>
</evidence>
<name>A0A1M7T3R0_9BRAD</name>
<dbReference type="Proteomes" id="UP000184096">
    <property type="component" value="Chromosome I"/>
</dbReference>
<evidence type="ECO:0000313" key="1">
    <source>
        <dbReference type="EMBL" id="SHN65351.1"/>
    </source>
</evidence>
<dbReference type="SUPFAM" id="SSF51182">
    <property type="entry name" value="RmlC-like cupins"/>
    <property type="match status" value="1"/>
</dbReference>
<proteinExistence type="predicted"/>
<dbReference type="Gene3D" id="2.60.120.10">
    <property type="entry name" value="Jelly Rolls"/>
    <property type="match status" value="1"/>
</dbReference>
<sequence length="103" mass="11866">MKGPSPRGPELGPIGDEILFENDRVRIWGVKLDPGERQAWHKHDLPYVIVPMTKGKNIMYFEDGREKETNETVGGVLWREAGAPHELLNVSDWQYRNVLIEIK</sequence>
<keyword evidence="2" id="KW-1185">Reference proteome</keyword>
<evidence type="ECO:0008006" key="3">
    <source>
        <dbReference type="Google" id="ProtNLM"/>
    </source>
</evidence>
<dbReference type="InterPro" id="IPR011051">
    <property type="entry name" value="RmlC_Cupin_sf"/>
</dbReference>
<dbReference type="OrthoDB" id="9800684at2"/>
<dbReference type="AlphaFoldDB" id="A0A1M7T3R0"/>